<organism evidence="1">
    <name type="scientific">Cucumis melo</name>
    <name type="common">Muskmelon</name>
    <dbReference type="NCBI Taxonomy" id="3656"/>
    <lineage>
        <taxon>Eukaryota</taxon>
        <taxon>Viridiplantae</taxon>
        <taxon>Streptophyta</taxon>
        <taxon>Embryophyta</taxon>
        <taxon>Tracheophyta</taxon>
        <taxon>Spermatophyta</taxon>
        <taxon>Magnoliopsida</taxon>
        <taxon>eudicotyledons</taxon>
        <taxon>Gunneridae</taxon>
        <taxon>Pentapetalae</taxon>
        <taxon>rosids</taxon>
        <taxon>fabids</taxon>
        <taxon>Cucurbitales</taxon>
        <taxon>Cucurbitaceae</taxon>
        <taxon>Benincaseae</taxon>
        <taxon>Cucumis</taxon>
    </lineage>
</organism>
<dbReference type="AlphaFoldDB" id="A0A9I9E9D9"/>
<dbReference type="Gramene" id="MELO3C030610.2.1">
    <property type="protein sequence ID" value="MELO3C030610.2.1"/>
    <property type="gene ID" value="MELO3C030610.2"/>
</dbReference>
<protein>
    <submittedName>
        <fullName evidence="1">Uncharacterized protein</fullName>
    </submittedName>
</protein>
<sequence>MDVARSVVNTNDVILNRSCRDIRVGASYVNGLHKTGTRNSWTLNQLVNSGSVGLKKQDVISRNEMRMMRRRNFGSKKKFRTIKEIMNGSYWVS</sequence>
<accession>A0A9I9E9D9</accession>
<evidence type="ECO:0000313" key="1">
    <source>
        <dbReference type="EnsemblPlants" id="MELO3C030610.2.1"/>
    </source>
</evidence>
<reference evidence="1" key="1">
    <citation type="submission" date="2023-03" db="UniProtKB">
        <authorList>
            <consortium name="EnsemblPlants"/>
        </authorList>
    </citation>
    <scope>IDENTIFICATION</scope>
</reference>
<name>A0A9I9E9D9_CUCME</name>
<proteinExistence type="predicted"/>
<dbReference type="EnsemblPlants" id="MELO3C030610.2.1">
    <property type="protein sequence ID" value="MELO3C030610.2.1"/>
    <property type="gene ID" value="MELO3C030610.2"/>
</dbReference>